<protein>
    <submittedName>
        <fullName evidence="1">Aspartic proteinase-like protein 2</fullName>
    </submittedName>
</protein>
<dbReference type="STRING" id="1088818.A0A2I0BDH4"/>
<dbReference type="InterPro" id="IPR021109">
    <property type="entry name" value="Peptidase_aspartic_dom_sf"/>
</dbReference>
<dbReference type="Proteomes" id="UP000236161">
    <property type="component" value="Unassembled WGS sequence"/>
</dbReference>
<sequence length="216" mass="24468">MISEVFKWKLSFLQGKLLLVHLWQPYPWLFCRNTCTENNVIYGDGSSTAGYLKLMPLVPDMPHYYVILKSIMLRGNPGTSYWYIGAWVKKGTIIDSETTLVYLAEEAFKPLMNVIFSYQSSLSFHTIQDGCASSVLRSKDGQDVNSLGDSLLSNNLVVYDLEKQGISWADYNCSTSIKVEDARTRSVHNLPFAGRLGFGRFASLLQTNCLMLQFFQ</sequence>
<dbReference type="SUPFAM" id="SSF50630">
    <property type="entry name" value="Acid proteases"/>
    <property type="match status" value="1"/>
</dbReference>
<keyword evidence="2" id="KW-1185">Reference proteome</keyword>
<dbReference type="EMBL" id="KZ451889">
    <property type="protein sequence ID" value="PKA65849.1"/>
    <property type="molecule type" value="Genomic_DNA"/>
</dbReference>
<name>A0A2I0BDH4_9ASPA</name>
<gene>
    <name evidence="1" type="ORF">AXF42_Ash017374</name>
</gene>
<dbReference type="AlphaFoldDB" id="A0A2I0BDH4"/>
<reference evidence="1 2" key="1">
    <citation type="journal article" date="2017" name="Nature">
        <title>The Apostasia genome and the evolution of orchids.</title>
        <authorList>
            <person name="Zhang G.Q."/>
            <person name="Liu K.W."/>
            <person name="Li Z."/>
            <person name="Lohaus R."/>
            <person name="Hsiao Y.Y."/>
            <person name="Niu S.C."/>
            <person name="Wang J.Y."/>
            <person name="Lin Y.C."/>
            <person name="Xu Q."/>
            <person name="Chen L.J."/>
            <person name="Yoshida K."/>
            <person name="Fujiwara S."/>
            <person name="Wang Z.W."/>
            <person name="Zhang Y.Q."/>
            <person name="Mitsuda N."/>
            <person name="Wang M."/>
            <person name="Liu G.H."/>
            <person name="Pecoraro L."/>
            <person name="Huang H.X."/>
            <person name="Xiao X.J."/>
            <person name="Lin M."/>
            <person name="Wu X.Y."/>
            <person name="Wu W.L."/>
            <person name="Chen Y.Y."/>
            <person name="Chang S.B."/>
            <person name="Sakamoto S."/>
            <person name="Ohme-Takagi M."/>
            <person name="Yagi M."/>
            <person name="Zeng S.J."/>
            <person name="Shen C.Y."/>
            <person name="Yeh C.M."/>
            <person name="Luo Y.B."/>
            <person name="Tsai W.C."/>
            <person name="Van de Peer Y."/>
            <person name="Liu Z.J."/>
        </authorList>
    </citation>
    <scope>NUCLEOTIDE SEQUENCE [LARGE SCALE GENOMIC DNA]</scope>
    <source>
        <strain evidence="2">cv. Shenzhen</strain>
        <tissue evidence="1">Stem</tissue>
    </source>
</reference>
<evidence type="ECO:0000313" key="1">
    <source>
        <dbReference type="EMBL" id="PKA65849.1"/>
    </source>
</evidence>
<evidence type="ECO:0000313" key="2">
    <source>
        <dbReference type="Proteomes" id="UP000236161"/>
    </source>
</evidence>
<dbReference type="Gene3D" id="2.40.70.10">
    <property type="entry name" value="Acid Proteases"/>
    <property type="match status" value="2"/>
</dbReference>
<proteinExistence type="predicted"/>
<accession>A0A2I0BDH4</accession>
<organism evidence="1 2">
    <name type="scientific">Apostasia shenzhenica</name>
    <dbReference type="NCBI Taxonomy" id="1088818"/>
    <lineage>
        <taxon>Eukaryota</taxon>
        <taxon>Viridiplantae</taxon>
        <taxon>Streptophyta</taxon>
        <taxon>Embryophyta</taxon>
        <taxon>Tracheophyta</taxon>
        <taxon>Spermatophyta</taxon>
        <taxon>Magnoliopsida</taxon>
        <taxon>Liliopsida</taxon>
        <taxon>Asparagales</taxon>
        <taxon>Orchidaceae</taxon>
        <taxon>Apostasioideae</taxon>
        <taxon>Apostasia</taxon>
    </lineage>
</organism>
<dbReference type="OrthoDB" id="2747330at2759"/>